<dbReference type="GO" id="GO:0016151">
    <property type="term" value="F:nickel cation binding"/>
    <property type="evidence" value="ECO:0007669"/>
    <property type="project" value="InterPro"/>
</dbReference>
<dbReference type="KEGG" id="many:MANY_15120"/>
<keyword evidence="3" id="KW-1185">Reference proteome</keyword>
<reference evidence="2 3" key="1">
    <citation type="journal article" date="2019" name="Emerg. Microbes Infect.">
        <title>Comprehensive subspecies identification of 175 nontuberculous mycobacteria species based on 7547 genomic profiles.</title>
        <authorList>
            <person name="Matsumoto Y."/>
            <person name="Kinjo T."/>
            <person name="Motooka D."/>
            <person name="Nabeya D."/>
            <person name="Jung N."/>
            <person name="Uechi K."/>
            <person name="Horii T."/>
            <person name="Iida T."/>
            <person name="Fujita J."/>
            <person name="Nakamura S."/>
        </authorList>
    </citation>
    <scope>NUCLEOTIDE SEQUENCE [LARGE SCALE GENOMIC DNA]</scope>
    <source>
        <strain evidence="2 3">JCM 30275</strain>
    </source>
</reference>
<keyword evidence="1" id="KW-0143">Chaperone</keyword>
<evidence type="ECO:0000256" key="1">
    <source>
        <dbReference type="ARBA" id="ARBA00023186"/>
    </source>
</evidence>
<dbReference type="AlphaFoldDB" id="A0A6N4W639"/>
<dbReference type="Pfam" id="PF01774">
    <property type="entry name" value="UreD"/>
    <property type="match status" value="1"/>
</dbReference>
<dbReference type="InterPro" id="IPR002669">
    <property type="entry name" value="UreD"/>
</dbReference>
<dbReference type="Proteomes" id="UP000467249">
    <property type="component" value="Chromosome"/>
</dbReference>
<sequence>MHSDVMVLAQPGRLPRIECRGALAARHTEADTVHLVSAAATPLGGDTIAVRVIIEPGARLRLRSAAATVVLPGAASRESRACWHLEVGGELDLDPEPTVVAADARHLSMVRVQLADTARLRIRERVQIGRTGEREGFWSGAMWADRSGAPLLRHRVELGQGSVADDALGTPLACVSELRFPEPADDAAGTTLDLAGGGSLSTWQGARLYS</sequence>
<organism evidence="2 3">
    <name type="scientific">Mycolicibacterium anyangense</name>
    <dbReference type="NCBI Taxonomy" id="1431246"/>
    <lineage>
        <taxon>Bacteria</taxon>
        <taxon>Bacillati</taxon>
        <taxon>Actinomycetota</taxon>
        <taxon>Actinomycetes</taxon>
        <taxon>Mycobacteriales</taxon>
        <taxon>Mycobacteriaceae</taxon>
        <taxon>Mycolicibacterium</taxon>
    </lineage>
</organism>
<dbReference type="EMBL" id="AP022620">
    <property type="protein sequence ID" value="BBZ76175.1"/>
    <property type="molecule type" value="Genomic_DNA"/>
</dbReference>
<accession>A0A6N4W639</accession>
<gene>
    <name evidence="2" type="ORF">MANY_15120</name>
</gene>
<name>A0A6N4W639_9MYCO</name>
<evidence type="ECO:0000313" key="3">
    <source>
        <dbReference type="Proteomes" id="UP000467249"/>
    </source>
</evidence>
<proteinExistence type="predicted"/>
<evidence type="ECO:0000313" key="2">
    <source>
        <dbReference type="EMBL" id="BBZ76175.1"/>
    </source>
</evidence>
<dbReference type="RefSeq" id="WP_163803670.1">
    <property type="nucleotide sequence ID" value="NZ_AP022620.1"/>
</dbReference>
<protein>
    <submittedName>
        <fullName evidence="2">Urease accessory protein</fullName>
    </submittedName>
</protein>